<dbReference type="PANTHER" id="PTHR42685">
    <property type="entry name" value="GERANYLGERANYL DIPHOSPHATE REDUCTASE"/>
    <property type="match status" value="1"/>
</dbReference>
<comment type="caution">
    <text evidence="3">The sequence shown here is derived from an EMBL/GenBank/DDBJ whole genome shotgun (WGS) entry which is preliminary data.</text>
</comment>
<dbReference type="InterPro" id="IPR050407">
    <property type="entry name" value="Geranylgeranyl_reductase"/>
</dbReference>
<evidence type="ECO:0000259" key="2">
    <source>
        <dbReference type="Pfam" id="PF01494"/>
    </source>
</evidence>
<dbReference type="SUPFAM" id="SSF51905">
    <property type="entry name" value="FAD/NAD(P)-binding domain"/>
    <property type="match status" value="1"/>
</dbReference>
<dbReference type="PRINTS" id="PR00420">
    <property type="entry name" value="RNGMNOXGNASE"/>
</dbReference>
<feature type="compositionally biased region" description="Basic residues" evidence="1">
    <location>
        <begin position="27"/>
        <end position="36"/>
    </location>
</feature>
<dbReference type="EMBL" id="NAEP01000056">
    <property type="protein sequence ID" value="PDQ34292.1"/>
    <property type="molecule type" value="Genomic_DNA"/>
</dbReference>
<gene>
    <name evidence="3" type="ORF">B5766_11630</name>
</gene>
<evidence type="ECO:0000313" key="3">
    <source>
        <dbReference type="EMBL" id="PDQ34292.1"/>
    </source>
</evidence>
<proteinExistence type="predicted"/>
<evidence type="ECO:0000313" key="4">
    <source>
        <dbReference type="Proteomes" id="UP000219994"/>
    </source>
</evidence>
<dbReference type="Gene3D" id="3.50.50.60">
    <property type="entry name" value="FAD/NAD(P)-binding domain"/>
    <property type="match status" value="1"/>
</dbReference>
<feature type="region of interest" description="Disordered" evidence="1">
    <location>
        <begin position="23"/>
        <end position="79"/>
    </location>
</feature>
<name>A0A2A6FN27_9MICO</name>
<dbReference type="Pfam" id="PF01494">
    <property type="entry name" value="FAD_binding_3"/>
    <property type="match status" value="1"/>
</dbReference>
<dbReference type="PANTHER" id="PTHR42685:SF22">
    <property type="entry name" value="CONDITIONED MEDIUM FACTOR RECEPTOR 1"/>
    <property type="match status" value="1"/>
</dbReference>
<evidence type="ECO:0000256" key="1">
    <source>
        <dbReference type="SAM" id="MobiDB-lite"/>
    </source>
</evidence>
<dbReference type="GO" id="GO:0071949">
    <property type="term" value="F:FAD binding"/>
    <property type="evidence" value="ECO:0007669"/>
    <property type="project" value="InterPro"/>
</dbReference>
<reference evidence="4" key="1">
    <citation type="submission" date="2017-03" db="EMBL/GenBank/DDBJ databases">
        <authorList>
            <person name="Lund M.B."/>
        </authorList>
    </citation>
    <scope>NUCLEOTIDE SEQUENCE [LARGE SCALE GENOMIC DNA]</scope>
</reference>
<accession>A0A2A6FN27</accession>
<dbReference type="InterPro" id="IPR036188">
    <property type="entry name" value="FAD/NAD-bd_sf"/>
</dbReference>
<dbReference type="AlphaFoldDB" id="A0A2A6FN27"/>
<organism evidence="3 4">
    <name type="scientific">Candidatus Lumbricidiphila eiseniae</name>
    <dbReference type="NCBI Taxonomy" id="1969409"/>
    <lineage>
        <taxon>Bacteria</taxon>
        <taxon>Bacillati</taxon>
        <taxon>Actinomycetota</taxon>
        <taxon>Actinomycetes</taxon>
        <taxon>Micrococcales</taxon>
        <taxon>Microbacteriaceae</taxon>
        <taxon>Candidatus Lumbricidiphila</taxon>
    </lineage>
</organism>
<dbReference type="InterPro" id="IPR002938">
    <property type="entry name" value="FAD-bd"/>
</dbReference>
<sequence>MVTKGPWHAPCCTADPVLTIASAPRPWSRKAARTHGRSTINGRRPRRARSPSPAERRSRCSEDLPYFSPRHDPLPSRTPSPLHMAAAFPPSCASSGWSSVRPMISRLRQQPSRWTPPVPDVDVAIVGARCAGASLAMLLSRAGLNVVLIDRGKLPSDKPDSTHLVHPPAIRRLREWGLLAHLEESTRAPRIRQYGLRDIGFDLMADLPPDEDIGFALAPRRWSLDGILLQAALDAGTELIDETSVVDLVTTESNRVAGVRLKARGLPETMIRARLVVGADGTRSTVAHLVGARKYWEKPVRLRSVWTYWPDLGIRNVPTWRDQANYVFAWPTNEGETLLGTAWKAAEFPSRERQQDAYFEVLARLAPEIRNRIEGVAPQARWMSGSVPNFFRESQGPGWALVGDAGYSRDPATASGITDAIRAADLLAESIMAWLGGAEPEGSALRSYQAGRDRISRPFYEYTCDFASLTPYADDVNEFLRIAVEHPVHSRNLTGLFAQTTDPMEFFSLENVLDVLRGAPSVRHWRLRALASVAGRDGAGYRRRLGGKLLNSRLGELGQYLAMTPSP</sequence>
<dbReference type="Proteomes" id="UP000219994">
    <property type="component" value="Unassembled WGS sequence"/>
</dbReference>
<protein>
    <recommendedName>
        <fullName evidence="2">FAD-binding domain-containing protein</fullName>
    </recommendedName>
</protein>
<feature type="domain" description="FAD-binding" evidence="2">
    <location>
        <begin position="120"/>
        <end position="456"/>
    </location>
</feature>